<accession>A0A6S7GZW5</accession>
<dbReference type="Pfam" id="PF05986">
    <property type="entry name" value="ADAMTS_spacer1"/>
    <property type="match status" value="1"/>
</dbReference>
<dbReference type="InterPro" id="IPR000884">
    <property type="entry name" value="TSP1_rpt"/>
</dbReference>
<feature type="non-terminal residue" evidence="6">
    <location>
        <position position="819"/>
    </location>
</feature>
<dbReference type="PANTHER" id="PTHR13723">
    <property type="entry name" value="ADAMTS A DISINTEGRIN AND METALLOPROTEASE WITH THROMBOSPONDIN MOTIFS PROTEASE"/>
    <property type="match status" value="1"/>
</dbReference>
<keyword evidence="2" id="KW-0964">Secreted</keyword>
<comment type="caution">
    <text evidence="6">The sequence shown here is derived from an EMBL/GenBank/DDBJ whole genome shotgun (WGS) entry which is preliminary data.</text>
</comment>
<reference evidence="6" key="1">
    <citation type="submission" date="2020-04" db="EMBL/GenBank/DDBJ databases">
        <authorList>
            <person name="Alioto T."/>
            <person name="Alioto T."/>
            <person name="Gomez Garrido J."/>
        </authorList>
    </citation>
    <scope>NUCLEOTIDE SEQUENCE</scope>
    <source>
        <strain evidence="6">A484AB</strain>
    </source>
</reference>
<evidence type="ECO:0000256" key="1">
    <source>
        <dbReference type="ARBA" id="ARBA00004613"/>
    </source>
</evidence>
<dbReference type="FunFam" id="2.20.100.10:FF:000005">
    <property type="entry name" value="ADAM metallopeptidase with thrombospondin type 1 motif 9"/>
    <property type="match status" value="3"/>
</dbReference>
<dbReference type="GO" id="GO:0031012">
    <property type="term" value="C:extracellular matrix"/>
    <property type="evidence" value="ECO:0007669"/>
    <property type="project" value="TreeGrafter"/>
</dbReference>
<comment type="subcellular location">
    <subcellularLocation>
        <location evidence="1">Secreted</location>
    </subcellularLocation>
</comment>
<dbReference type="AlphaFoldDB" id="A0A6S7GZW5"/>
<feature type="compositionally biased region" description="Polar residues" evidence="5">
    <location>
        <begin position="472"/>
        <end position="489"/>
    </location>
</feature>
<sequence length="819" mass="92061">STSEGTRTSAHTRWCNGHFLEFRFCKVKDCRSNDLTTVRPKVSYQDAYRIRAQQCTEFNKKSYNGKNINWRPYLNAHLDECKLYCLAAGHKFYARLRNSVRDGTPCGKDYSNVCIKGKCQKRPRGCRTVDGPCLLEEGKKILGIFNSTALNLGYNLVATIPAGATNITIEELTRSRSYLALKDHNSETYHLNGHWRISLSKTFQLASSYVTYIRNGNTRRGGEMITIDGPLDKSLDIMVIYQRDPSVVMYSYLVAKDEYNRLKHQRRMEGQNLYFPQQGENTQPTEQTQSDRQASRLPGGEGESISFLAGRRQAPYPNTGGQRQAPYPNTGAQGGEGDSISFVAGKRQASYPSTRGQGFSYPQQSSGQRQGYGGGEQGQRGKQVSYGSSWVQFGGDGNDQPKQTSKPAVQFARRPFLNQQVYKRNQFGKSQSAPYHPGNRFDDSKRTGYRRPNSGSSTVGNRFGGQVRPETQGRTWQNPNAKKQFYTSNQERTSGVDGYIWKMVGFTPCSSSCAGGIQSGIVQCVHATTGENVADSKCNFQTRLQETRRVCNLQPCAASWVPQEWQACSKTCGEGEQVRDLMCKQTIDRNGEKVTVMLPVVKCPVRLRPEVVRKCFVRECPELTRPKWIVENWGQCSVECGHGVQRRNTVCKNFKNDTVDDSQCLWKTKPLVLKACYLGLCKADWYGRSDWSQCSKSCGSGIRTRPVVCARIDGSKLAERHCKDKTKPEDEQSCNTQHCRGIWVTSEWNKCSTDCGKGLQQRVVICMKSTNGNYQETFDADCSLDDKPAVRKDCNSNCVPSWFATPWTQVGIDRNDVIL</sequence>
<dbReference type="Pfam" id="PF19030">
    <property type="entry name" value="TSP1_ADAMTS"/>
    <property type="match status" value="5"/>
</dbReference>
<dbReference type="GO" id="GO:0005576">
    <property type="term" value="C:extracellular region"/>
    <property type="evidence" value="ECO:0007669"/>
    <property type="project" value="UniProtKB-SubCell"/>
</dbReference>
<dbReference type="EMBL" id="CACRXK020002737">
    <property type="protein sequence ID" value="CAB3995822.1"/>
    <property type="molecule type" value="Genomic_DNA"/>
</dbReference>
<dbReference type="InterPro" id="IPR010294">
    <property type="entry name" value="ADAMTS_spacer1"/>
</dbReference>
<evidence type="ECO:0000313" key="6">
    <source>
        <dbReference type="EMBL" id="CAB3995822.1"/>
    </source>
</evidence>
<proteinExistence type="predicted"/>
<feature type="region of interest" description="Disordered" evidence="5">
    <location>
        <begin position="275"/>
        <end position="407"/>
    </location>
</feature>
<evidence type="ECO:0000256" key="3">
    <source>
        <dbReference type="ARBA" id="ARBA00022729"/>
    </source>
</evidence>
<dbReference type="GO" id="GO:0030198">
    <property type="term" value="P:extracellular matrix organization"/>
    <property type="evidence" value="ECO:0007669"/>
    <property type="project" value="TreeGrafter"/>
</dbReference>
<dbReference type="Gene3D" id="2.60.120.830">
    <property type="match status" value="1"/>
</dbReference>
<feature type="compositionally biased region" description="Polar residues" evidence="5">
    <location>
        <begin position="275"/>
        <end position="292"/>
    </location>
</feature>
<dbReference type="OrthoDB" id="10062690at2759"/>
<evidence type="ECO:0000256" key="4">
    <source>
        <dbReference type="ARBA" id="ARBA00022737"/>
    </source>
</evidence>
<evidence type="ECO:0000256" key="5">
    <source>
        <dbReference type="SAM" id="MobiDB-lite"/>
    </source>
</evidence>
<dbReference type="Gene3D" id="2.20.100.10">
    <property type="entry name" value="Thrombospondin type-1 (TSP1) repeat"/>
    <property type="match status" value="5"/>
</dbReference>
<evidence type="ECO:0000313" key="7">
    <source>
        <dbReference type="Proteomes" id="UP001152795"/>
    </source>
</evidence>
<dbReference type="GO" id="GO:0004222">
    <property type="term" value="F:metalloendopeptidase activity"/>
    <property type="evidence" value="ECO:0007669"/>
    <property type="project" value="TreeGrafter"/>
</dbReference>
<protein>
    <submittedName>
        <fullName evidence="6">A disintegrin and metallo ase with thrombospondin motifs 6-like isoform X1</fullName>
    </submittedName>
</protein>
<dbReference type="SUPFAM" id="SSF82895">
    <property type="entry name" value="TSP-1 type 1 repeat"/>
    <property type="match status" value="5"/>
</dbReference>
<dbReference type="PROSITE" id="PS50092">
    <property type="entry name" value="TSP1"/>
    <property type="match status" value="5"/>
</dbReference>
<feature type="compositionally biased region" description="Polar residues" evidence="5">
    <location>
        <begin position="350"/>
        <end position="362"/>
    </location>
</feature>
<dbReference type="PANTHER" id="PTHR13723:SF281">
    <property type="entry name" value="PAPILIN"/>
    <property type="match status" value="1"/>
</dbReference>
<keyword evidence="7" id="KW-1185">Reference proteome</keyword>
<organism evidence="6 7">
    <name type="scientific">Paramuricea clavata</name>
    <name type="common">Red gorgonian</name>
    <name type="synonym">Violescent sea-whip</name>
    <dbReference type="NCBI Taxonomy" id="317549"/>
    <lineage>
        <taxon>Eukaryota</taxon>
        <taxon>Metazoa</taxon>
        <taxon>Cnidaria</taxon>
        <taxon>Anthozoa</taxon>
        <taxon>Octocorallia</taxon>
        <taxon>Malacalcyonacea</taxon>
        <taxon>Plexauridae</taxon>
        <taxon>Paramuricea</taxon>
    </lineage>
</organism>
<gene>
    <name evidence="6" type="ORF">PACLA_8A000238</name>
</gene>
<dbReference type="GO" id="GO:0006508">
    <property type="term" value="P:proteolysis"/>
    <property type="evidence" value="ECO:0007669"/>
    <property type="project" value="TreeGrafter"/>
</dbReference>
<dbReference type="InterPro" id="IPR050439">
    <property type="entry name" value="ADAMTS_ADAMTS-like"/>
</dbReference>
<keyword evidence="4" id="KW-0677">Repeat</keyword>
<name>A0A6S7GZW5_PARCT</name>
<evidence type="ECO:0000256" key="2">
    <source>
        <dbReference type="ARBA" id="ARBA00022525"/>
    </source>
</evidence>
<dbReference type="InterPro" id="IPR036383">
    <property type="entry name" value="TSP1_rpt_sf"/>
</dbReference>
<dbReference type="SMART" id="SM00209">
    <property type="entry name" value="TSP1"/>
    <property type="match status" value="5"/>
</dbReference>
<dbReference type="Proteomes" id="UP001152795">
    <property type="component" value="Unassembled WGS sequence"/>
</dbReference>
<keyword evidence="3" id="KW-0732">Signal</keyword>
<feature type="region of interest" description="Disordered" evidence="5">
    <location>
        <begin position="426"/>
        <end position="489"/>
    </location>
</feature>